<dbReference type="Proteomes" id="UP000188533">
    <property type="component" value="Unassembled WGS sequence"/>
</dbReference>
<dbReference type="PANTHER" id="PTHR11803:SF58">
    <property type="entry name" value="PROTEIN HMF1-RELATED"/>
    <property type="match status" value="1"/>
</dbReference>
<dbReference type="FunFam" id="3.30.1330.40:FF:000001">
    <property type="entry name" value="L-PSP family endoribonuclease"/>
    <property type="match status" value="1"/>
</dbReference>
<dbReference type="Pfam" id="PF01042">
    <property type="entry name" value="Ribonuc_L-PSP"/>
    <property type="match status" value="1"/>
</dbReference>
<reference evidence="2 3" key="1">
    <citation type="submission" date="2016-08" db="EMBL/GenBank/DDBJ databases">
        <authorList>
            <consortium name="Lentinula edodes genome sequencing consortium"/>
            <person name="Sakamoto Y."/>
            <person name="Nakade K."/>
            <person name="Sato S."/>
            <person name="Yoshida Y."/>
            <person name="Miyazaki K."/>
            <person name="Natsume S."/>
            <person name="Konno N."/>
        </authorList>
    </citation>
    <scope>NUCLEOTIDE SEQUENCE [LARGE SCALE GENOMIC DNA]</scope>
    <source>
        <strain evidence="2 3">NBRC 111202</strain>
    </source>
</reference>
<protein>
    <submittedName>
        <fullName evidence="2">Endoribonuclease l-psp</fullName>
    </submittedName>
</protein>
<sequence length="166" mass="18239">MASLNRGKREKLFNLMVFFGALKRRSHSCNSLISAMAHLRTSVERINSDENSKFTHILSHATKVPGLIFLSGQTPLNKNGRLVEGGIKEHTAQCIENLGNVLSAAGSSWEKVVKVNVYLKDMDNFGAMNEVYEKLLPSPKPARTCIQAGRLPNDVDVEIEAIAATC</sequence>
<dbReference type="GO" id="GO:0005739">
    <property type="term" value="C:mitochondrion"/>
    <property type="evidence" value="ECO:0007669"/>
    <property type="project" value="TreeGrafter"/>
</dbReference>
<dbReference type="GO" id="GO:0019239">
    <property type="term" value="F:deaminase activity"/>
    <property type="evidence" value="ECO:0007669"/>
    <property type="project" value="TreeGrafter"/>
</dbReference>
<organism evidence="2 3">
    <name type="scientific">Lentinula edodes</name>
    <name type="common">Shiitake mushroom</name>
    <name type="synonym">Lentinus edodes</name>
    <dbReference type="NCBI Taxonomy" id="5353"/>
    <lineage>
        <taxon>Eukaryota</taxon>
        <taxon>Fungi</taxon>
        <taxon>Dikarya</taxon>
        <taxon>Basidiomycota</taxon>
        <taxon>Agaricomycotina</taxon>
        <taxon>Agaricomycetes</taxon>
        <taxon>Agaricomycetidae</taxon>
        <taxon>Agaricales</taxon>
        <taxon>Marasmiineae</taxon>
        <taxon>Omphalotaceae</taxon>
        <taxon>Lentinula</taxon>
    </lineage>
</organism>
<keyword evidence="3" id="KW-1185">Reference proteome</keyword>
<reference evidence="2 3" key="2">
    <citation type="submission" date="2017-02" db="EMBL/GenBank/DDBJ databases">
        <title>A genome survey and senescence transcriptome analysis in Lentinula edodes.</title>
        <authorList>
            <person name="Sakamoto Y."/>
            <person name="Nakade K."/>
            <person name="Sato S."/>
            <person name="Yoshida Y."/>
            <person name="Miyazaki K."/>
            <person name="Natsume S."/>
            <person name="Konno N."/>
        </authorList>
    </citation>
    <scope>NUCLEOTIDE SEQUENCE [LARGE SCALE GENOMIC DNA]</scope>
    <source>
        <strain evidence="2 3">NBRC 111202</strain>
    </source>
</reference>
<dbReference type="InterPro" id="IPR006175">
    <property type="entry name" value="YjgF/YER057c/UK114"/>
</dbReference>
<dbReference type="PANTHER" id="PTHR11803">
    <property type="entry name" value="2-IMINOBUTANOATE/2-IMINOPROPANOATE DEAMINASE RIDA"/>
    <property type="match status" value="1"/>
</dbReference>
<dbReference type="Gene3D" id="3.30.1330.40">
    <property type="entry name" value="RutC-like"/>
    <property type="match status" value="1"/>
</dbReference>
<evidence type="ECO:0000256" key="1">
    <source>
        <dbReference type="ARBA" id="ARBA00010552"/>
    </source>
</evidence>
<dbReference type="GO" id="GO:0005829">
    <property type="term" value="C:cytosol"/>
    <property type="evidence" value="ECO:0007669"/>
    <property type="project" value="TreeGrafter"/>
</dbReference>
<dbReference type="InterPro" id="IPR035959">
    <property type="entry name" value="RutC-like_sf"/>
</dbReference>
<dbReference type="InterPro" id="IPR006056">
    <property type="entry name" value="RidA"/>
</dbReference>
<dbReference type="CDD" id="cd00448">
    <property type="entry name" value="YjgF_YER057c_UK114_family"/>
    <property type="match status" value="1"/>
</dbReference>
<name>A0A1Q3E8N0_LENED</name>
<dbReference type="SUPFAM" id="SSF55298">
    <property type="entry name" value="YjgF-like"/>
    <property type="match status" value="1"/>
</dbReference>
<dbReference type="EMBL" id="BDGU01000150">
    <property type="protein sequence ID" value="GAW03593.1"/>
    <property type="molecule type" value="Genomic_DNA"/>
</dbReference>
<evidence type="ECO:0000313" key="2">
    <source>
        <dbReference type="EMBL" id="GAW03593.1"/>
    </source>
</evidence>
<evidence type="ECO:0000313" key="3">
    <source>
        <dbReference type="Proteomes" id="UP000188533"/>
    </source>
</evidence>
<proteinExistence type="inferred from homology"/>
<dbReference type="STRING" id="5353.A0A1Q3E8N0"/>
<dbReference type="NCBIfam" id="TIGR00004">
    <property type="entry name" value="Rid family detoxifying hydrolase"/>
    <property type="match status" value="1"/>
</dbReference>
<comment type="caution">
    <text evidence="2">The sequence shown here is derived from an EMBL/GenBank/DDBJ whole genome shotgun (WGS) entry which is preliminary data.</text>
</comment>
<gene>
    <name evidence="2" type="ORF">LENED_005329</name>
</gene>
<dbReference type="AlphaFoldDB" id="A0A1Q3E8N0"/>
<comment type="similarity">
    <text evidence="1">Belongs to the RutC family.</text>
</comment>
<accession>A0A1Q3E8N0</accession>